<dbReference type="AlphaFoldDB" id="A0A0U1LJG6"/>
<sequence length="247" mass="25409">MWNRSQMLLLLWTGAAVSVSLSQYEKITNVPNTCFSIWNKEIPECKRADFKGDGCSPLCYAGLTVIDAEVQAECADVDAGIHTLLGRFLAGEGPSTVCDGGAKTPKTSTVTMTSQTMKAPHQSTDTHTVQQTTATVTQTTAEPASPEATQLTIFVSSSFSSSSSTSTTTSASSTTTAGTTTAQQADRTTSATTSSSSPTSDPDAKGFGGVGDAYDILGGHSSAGQLETPWISLVVAAICAVSLGSAL</sequence>
<dbReference type="EMBL" id="CVMT01000001">
    <property type="protein sequence ID" value="CRG83105.1"/>
    <property type="molecule type" value="Genomic_DNA"/>
</dbReference>
<gene>
    <name evidence="3" type="ORF">PISL3812_00453</name>
</gene>
<dbReference type="STRING" id="28573.A0A0U1LJG6"/>
<feature type="chain" id="PRO_5006711006" description="Extracellular membrane protein CFEM domain-containing protein" evidence="2">
    <location>
        <begin position="23"/>
        <end position="247"/>
    </location>
</feature>
<feature type="compositionally biased region" description="Polar residues" evidence="1">
    <location>
        <begin position="105"/>
        <end position="117"/>
    </location>
</feature>
<feature type="signal peptide" evidence="2">
    <location>
        <begin position="1"/>
        <end position="22"/>
    </location>
</feature>
<keyword evidence="2" id="KW-0732">Signal</keyword>
<feature type="region of interest" description="Disordered" evidence="1">
    <location>
        <begin position="96"/>
        <end position="147"/>
    </location>
</feature>
<accession>A0A0U1LJG6</accession>
<feature type="compositionally biased region" description="Low complexity" evidence="1">
    <location>
        <begin position="159"/>
        <end position="200"/>
    </location>
</feature>
<evidence type="ECO:0000256" key="2">
    <source>
        <dbReference type="SAM" id="SignalP"/>
    </source>
</evidence>
<dbReference type="OrthoDB" id="5427833at2759"/>
<evidence type="ECO:0008006" key="5">
    <source>
        <dbReference type="Google" id="ProtNLM"/>
    </source>
</evidence>
<reference evidence="3 4" key="1">
    <citation type="submission" date="2015-04" db="EMBL/GenBank/DDBJ databases">
        <authorList>
            <person name="Syromyatnikov M.Y."/>
            <person name="Popov V.N."/>
        </authorList>
    </citation>
    <scope>NUCLEOTIDE SEQUENCE [LARGE SCALE GENOMIC DNA]</scope>
    <source>
        <strain evidence="3">WF-38-12</strain>
    </source>
</reference>
<dbReference type="OMA" id="FMCASFA"/>
<dbReference type="Proteomes" id="UP000054383">
    <property type="component" value="Unassembled WGS sequence"/>
</dbReference>
<feature type="compositionally biased region" description="Low complexity" evidence="1">
    <location>
        <begin position="121"/>
        <end position="141"/>
    </location>
</feature>
<evidence type="ECO:0000313" key="4">
    <source>
        <dbReference type="Proteomes" id="UP000054383"/>
    </source>
</evidence>
<organism evidence="3 4">
    <name type="scientific">Talaromyces islandicus</name>
    <name type="common">Penicillium islandicum</name>
    <dbReference type="NCBI Taxonomy" id="28573"/>
    <lineage>
        <taxon>Eukaryota</taxon>
        <taxon>Fungi</taxon>
        <taxon>Dikarya</taxon>
        <taxon>Ascomycota</taxon>
        <taxon>Pezizomycotina</taxon>
        <taxon>Eurotiomycetes</taxon>
        <taxon>Eurotiomycetidae</taxon>
        <taxon>Eurotiales</taxon>
        <taxon>Trichocomaceae</taxon>
        <taxon>Talaromyces</taxon>
        <taxon>Talaromyces sect. Islandici</taxon>
    </lineage>
</organism>
<evidence type="ECO:0000256" key="1">
    <source>
        <dbReference type="SAM" id="MobiDB-lite"/>
    </source>
</evidence>
<evidence type="ECO:0000313" key="3">
    <source>
        <dbReference type="EMBL" id="CRG83105.1"/>
    </source>
</evidence>
<protein>
    <recommendedName>
        <fullName evidence="5">Extracellular membrane protein CFEM domain-containing protein</fullName>
    </recommendedName>
</protein>
<proteinExistence type="predicted"/>
<feature type="region of interest" description="Disordered" evidence="1">
    <location>
        <begin position="159"/>
        <end position="207"/>
    </location>
</feature>
<name>A0A0U1LJG6_TALIS</name>
<keyword evidence="4" id="KW-1185">Reference proteome</keyword>